<accession>A0A6J7DII2</accession>
<name>A0A6J7DII2_9ZZZZ</name>
<protein>
    <submittedName>
        <fullName evidence="2">Unannotated protein</fullName>
    </submittedName>
</protein>
<dbReference type="InterPro" id="IPR018547">
    <property type="entry name" value="AbiEi_C"/>
</dbReference>
<dbReference type="EMBL" id="CAFBLR010000043">
    <property type="protein sequence ID" value="CAB4868665.1"/>
    <property type="molecule type" value="Genomic_DNA"/>
</dbReference>
<gene>
    <name evidence="2" type="ORF">UFOPK3417_00627</name>
</gene>
<evidence type="ECO:0000259" key="1">
    <source>
        <dbReference type="Pfam" id="PF09407"/>
    </source>
</evidence>
<dbReference type="AlphaFoldDB" id="A0A6J7DII2"/>
<reference evidence="2" key="1">
    <citation type="submission" date="2020-05" db="EMBL/GenBank/DDBJ databases">
        <authorList>
            <person name="Chiriac C."/>
            <person name="Salcher M."/>
            <person name="Ghai R."/>
            <person name="Kavagutti S V."/>
        </authorList>
    </citation>
    <scope>NUCLEOTIDE SEQUENCE</scope>
</reference>
<dbReference type="Pfam" id="PF09407">
    <property type="entry name" value="AbiEi_1"/>
    <property type="match status" value="1"/>
</dbReference>
<evidence type="ECO:0000313" key="2">
    <source>
        <dbReference type="EMBL" id="CAB4868665.1"/>
    </source>
</evidence>
<proteinExistence type="predicted"/>
<organism evidence="2">
    <name type="scientific">freshwater metagenome</name>
    <dbReference type="NCBI Taxonomy" id="449393"/>
    <lineage>
        <taxon>unclassified sequences</taxon>
        <taxon>metagenomes</taxon>
        <taxon>ecological metagenomes</taxon>
    </lineage>
</organism>
<sequence length="277" mass="30047">MVGAPRTTDKRRSTVPRDLPDWLISHGRHWITTDEIAATLAIAVEQVPPIVARLRRAGRMFSPTRGGYVPIPAEYRSWRAVPASHFIDSMMRYLGHEYYVGYLSAAEVHGAAHQRPQVFQVITDARLNDRSFDRVTIEFTTSAKTGTRPTTTVNTPTGTIKVSVPEITVLDLVASPAHGGGLSNIATVLGGLLGDGLLDVARLAQLATDYPAAVSQRTGWLVERVATEVGVEVDLAPLDAIARARLKPTPLAAAGSRTGPFNERWNIVVNTDVEPDL</sequence>
<feature type="domain" description="AbiEi antitoxin C-terminal" evidence="1">
    <location>
        <begin position="81"/>
        <end position="223"/>
    </location>
</feature>